<dbReference type="OrthoDB" id="7847955at2"/>
<organism evidence="2 3">
    <name type="scientific">Rubrimonas cliftonensis</name>
    <dbReference type="NCBI Taxonomy" id="89524"/>
    <lineage>
        <taxon>Bacteria</taxon>
        <taxon>Pseudomonadati</taxon>
        <taxon>Pseudomonadota</taxon>
        <taxon>Alphaproteobacteria</taxon>
        <taxon>Rhodobacterales</taxon>
        <taxon>Paracoccaceae</taxon>
        <taxon>Rubrimonas</taxon>
    </lineage>
</organism>
<proteinExistence type="predicted"/>
<reference evidence="2 3" key="1">
    <citation type="submission" date="2016-10" db="EMBL/GenBank/DDBJ databases">
        <authorList>
            <person name="de Groot N.N."/>
        </authorList>
    </citation>
    <scope>NUCLEOTIDE SEQUENCE [LARGE SCALE GENOMIC DNA]</scope>
    <source>
        <strain evidence="2 3">DSM 15345</strain>
    </source>
</reference>
<sequence>MSGARHGWECALATDLDGTFLGGTDDHRRALYDAIEARRGRLGLIFVTGRDPEFIEELCGDGFVPWPEYVVGDVGTTIAQVVDRRVRPIAELETEIAGAWGDAGAVVREKLDGAAGLKLQPTPFRHRVSYDFFPDAYDGAAQRIVEGLGHDWLISADRYFDVLPKGVSKGPSLVRLADWLNLPRDRVLAAGDTLNDLSMLAIGVPAVAVGGSEPALLERLNGLDHVHFAEGVGAAGVAEALARLRFADFPATAAANHDQGGDAHAV</sequence>
<dbReference type="SFLD" id="SFLDG01140">
    <property type="entry name" value="C2.B:_Phosphomannomutase_and_P"/>
    <property type="match status" value="1"/>
</dbReference>
<protein>
    <submittedName>
        <fullName evidence="2">Hydroxymethylpyrimidine pyrophosphatase</fullName>
    </submittedName>
</protein>
<keyword evidence="3" id="KW-1185">Reference proteome</keyword>
<dbReference type="Proteomes" id="UP000198703">
    <property type="component" value="Unassembled WGS sequence"/>
</dbReference>
<evidence type="ECO:0000313" key="2">
    <source>
        <dbReference type="EMBL" id="SEA11781.1"/>
    </source>
</evidence>
<dbReference type="InterPro" id="IPR023214">
    <property type="entry name" value="HAD_sf"/>
</dbReference>
<feature type="domain" description="Sucrose phosphatase-like" evidence="1">
    <location>
        <begin position="11"/>
        <end position="243"/>
    </location>
</feature>
<dbReference type="RefSeq" id="WP_093250351.1">
    <property type="nucleotide sequence ID" value="NZ_FNQM01000003.1"/>
</dbReference>
<dbReference type="SFLD" id="SFLDS00003">
    <property type="entry name" value="Haloacid_Dehalogenase"/>
    <property type="match status" value="1"/>
</dbReference>
<dbReference type="Gene3D" id="3.90.1070.10">
    <property type="match status" value="1"/>
</dbReference>
<dbReference type="AlphaFoldDB" id="A0A1H3YKM5"/>
<dbReference type="EMBL" id="FNQM01000003">
    <property type="protein sequence ID" value="SEA11781.1"/>
    <property type="molecule type" value="Genomic_DNA"/>
</dbReference>
<dbReference type="GO" id="GO:0005829">
    <property type="term" value="C:cytosol"/>
    <property type="evidence" value="ECO:0007669"/>
    <property type="project" value="TreeGrafter"/>
</dbReference>
<name>A0A1H3YKM5_9RHOB</name>
<dbReference type="InterPro" id="IPR036412">
    <property type="entry name" value="HAD-like_sf"/>
</dbReference>
<dbReference type="GO" id="GO:0000287">
    <property type="term" value="F:magnesium ion binding"/>
    <property type="evidence" value="ECO:0007669"/>
    <property type="project" value="TreeGrafter"/>
</dbReference>
<dbReference type="PANTHER" id="PTHR10000:SF8">
    <property type="entry name" value="HAD SUPERFAMILY HYDROLASE-LIKE, TYPE 3"/>
    <property type="match status" value="1"/>
</dbReference>
<dbReference type="PANTHER" id="PTHR10000">
    <property type="entry name" value="PHOSPHOSERINE PHOSPHATASE"/>
    <property type="match status" value="1"/>
</dbReference>
<dbReference type="SFLD" id="SFLDG01141">
    <property type="entry name" value="C2.B.1:_Sucrose_Phosphatase_Li"/>
    <property type="match status" value="1"/>
</dbReference>
<dbReference type="Gene3D" id="3.40.50.1000">
    <property type="entry name" value="HAD superfamily/HAD-like"/>
    <property type="match status" value="1"/>
</dbReference>
<accession>A0A1H3YKM5</accession>
<dbReference type="SUPFAM" id="SSF56784">
    <property type="entry name" value="HAD-like"/>
    <property type="match status" value="1"/>
</dbReference>
<gene>
    <name evidence="2" type="ORF">SAMN05444370_103130</name>
</gene>
<dbReference type="STRING" id="89524.SAMN05444370_103130"/>
<evidence type="ECO:0000259" key="1">
    <source>
        <dbReference type="Pfam" id="PF05116"/>
    </source>
</evidence>
<evidence type="ECO:0000313" key="3">
    <source>
        <dbReference type="Proteomes" id="UP000198703"/>
    </source>
</evidence>
<dbReference type="Pfam" id="PF05116">
    <property type="entry name" value="S6PP"/>
    <property type="match status" value="1"/>
</dbReference>
<dbReference type="GO" id="GO:0016791">
    <property type="term" value="F:phosphatase activity"/>
    <property type="evidence" value="ECO:0007669"/>
    <property type="project" value="TreeGrafter"/>
</dbReference>
<dbReference type="InterPro" id="IPR006380">
    <property type="entry name" value="SPP-like_dom"/>
</dbReference>